<protein>
    <recommendedName>
        <fullName evidence="3">DUF4258 domain-containing protein</fullName>
    </recommendedName>
</protein>
<dbReference type="Proteomes" id="UP000018426">
    <property type="component" value="Unassembled WGS sequence"/>
</dbReference>
<comment type="caution">
    <text evidence="1">The sequence shown here is derived from an EMBL/GenBank/DDBJ whole genome shotgun (WGS) entry which is preliminary data.</text>
</comment>
<dbReference type="AlphaFoldDB" id="N8RGR7"/>
<dbReference type="PATRIC" id="fig|1217671.3.peg.1702"/>
<evidence type="ECO:0000313" key="1">
    <source>
        <dbReference type="EMBL" id="ENU33297.1"/>
    </source>
</evidence>
<sequence length="97" mass="11353">MSAYITFHAEMRMCQRGICADTLELILQFGRKIRSKGAIFYVIGKKEIQRYCQVEPKLRNMEGMQVLTTHEGTVITTYRNKNLRSIRPCARKHSHLH</sequence>
<dbReference type="EMBL" id="APOL01000026">
    <property type="protein sequence ID" value="ENU33297.1"/>
    <property type="molecule type" value="Genomic_DNA"/>
</dbReference>
<gene>
    <name evidence="1" type="ORF">F989_01721</name>
</gene>
<name>N8RGR7_9GAMM</name>
<dbReference type="HOGENOM" id="CLU_172535_0_0_6"/>
<evidence type="ECO:0008006" key="3">
    <source>
        <dbReference type="Google" id="ProtNLM"/>
    </source>
</evidence>
<evidence type="ECO:0000313" key="2">
    <source>
        <dbReference type="Proteomes" id="UP000018426"/>
    </source>
</evidence>
<proteinExistence type="predicted"/>
<organism evidence="1 2">
    <name type="scientific">Acinetobacter parvus NIPH 1103</name>
    <dbReference type="NCBI Taxonomy" id="1217671"/>
    <lineage>
        <taxon>Bacteria</taxon>
        <taxon>Pseudomonadati</taxon>
        <taxon>Pseudomonadota</taxon>
        <taxon>Gammaproteobacteria</taxon>
        <taxon>Moraxellales</taxon>
        <taxon>Moraxellaceae</taxon>
        <taxon>Acinetobacter</taxon>
    </lineage>
</organism>
<dbReference type="RefSeq" id="WP_004679145.1">
    <property type="nucleotide sequence ID" value="NZ_KB849226.1"/>
</dbReference>
<reference evidence="1 2" key="1">
    <citation type="submission" date="2013-02" db="EMBL/GenBank/DDBJ databases">
        <title>The Genome Sequence of Acinetobacter parvus NIPH 1103.</title>
        <authorList>
            <consortium name="The Broad Institute Genome Sequencing Platform"/>
            <consortium name="The Broad Institute Genome Sequencing Center for Infectious Disease"/>
            <person name="Cerqueira G."/>
            <person name="Feldgarden M."/>
            <person name="Courvalin P."/>
            <person name="Perichon B."/>
            <person name="Grillot-Courvalin C."/>
            <person name="Clermont D."/>
            <person name="Rocha E."/>
            <person name="Yoon E.-J."/>
            <person name="Nemec A."/>
            <person name="Walker B."/>
            <person name="Young S.K."/>
            <person name="Zeng Q."/>
            <person name="Gargeya S."/>
            <person name="Fitzgerald M."/>
            <person name="Haas B."/>
            <person name="Abouelleil A."/>
            <person name="Alvarado L."/>
            <person name="Arachchi H.M."/>
            <person name="Berlin A.M."/>
            <person name="Chapman S.B."/>
            <person name="Dewar J."/>
            <person name="Goldberg J."/>
            <person name="Griggs A."/>
            <person name="Gujja S."/>
            <person name="Hansen M."/>
            <person name="Howarth C."/>
            <person name="Imamovic A."/>
            <person name="Larimer J."/>
            <person name="McCowan C."/>
            <person name="Murphy C."/>
            <person name="Neiman D."/>
            <person name="Pearson M."/>
            <person name="Priest M."/>
            <person name="Roberts A."/>
            <person name="Saif S."/>
            <person name="Shea T."/>
            <person name="Sisk P."/>
            <person name="Sykes S."/>
            <person name="Wortman J."/>
            <person name="Nusbaum C."/>
            <person name="Birren B."/>
        </authorList>
    </citation>
    <scope>NUCLEOTIDE SEQUENCE [LARGE SCALE GENOMIC DNA]</scope>
    <source>
        <strain evidence="1 2">NIPH 1103</strain>
    </source>
</reference>
<accession>N8RGR7</accession>